<gene>
    <name evidence="1" type="ORF">FBUS_10535</name>
</gene>
<dbReference type="Proteomes" id="UP000728185">
    <property type="component" value="Unassembled WGS sequence"/>
</dbReference>
<evidence type="ECO:0000313" key="1">
    <source>
        <dbReference type="EMBL" id="KAA0194191.1"/>
    </source>
</evidence>
<comment type="caution">
    <text evidence="1">The sequence shown here is derived from an EMBL/GenBank/DDBJ whole genome shotgun (WGS) entry which is preliminary data.</text>
</comment>
<name>A0A8E0RUK1_9TREM</name>
<dbReference type="EMBL" id="LUCM01004548">
    <property type="protein sequence ID" value="KAA0194191.1"/>
    <property type="molecule type" value="Genomic_DNA"/>
</dbReference>
<keyword evidence="2" id="KW-1185">Reference proteome</keyword>
<protein>
    <submittedName>
        <fullName evidence="1">Coiled-coil domain-containing protein</fullName>
    </submittedName>
</protein>
<organism evidence="1 2">
    <name type="scientific">Fasciolopsis buskii</name>
    <dbReference type="NCBI Taxonomy" id="27845"/>
    <lineage>
        <taxon>Eukaryota</taxon>
        <taxon>Metazoa</taxon>
        <taxon>Spiralia</taxon>
        <taxon>Lophotrochozoa</taxon>
        <taxon>Platyhelminthes</taxon>
        <taxon>Trematoda</taxon>
        <taxon>Digenea</taxon>
        <taxon>Plagiorchiida</taxon>
        <taxon>Echinostomata</taxon>
        <taxon>Echinostomatoidea</taxon>
        <taxon>Fasciolidae</taxon>
        <taxon>Fasciolopsis</taxon>
    </lineage>
</organism>
<dbReference type="PANTHER" id="PTHR33663:SF2">
    <property type="entry name" value="COILED-COIL DOMAIN-CONTAINING PROTEIN 177"/>
    <property type="match status" value="1"/>
</dbReference>
<sequence>MRVETSNLKEIPNIDLHNFDDICFLGSRYVLTSPRSLQACANLNIKPVDLLPKNRWNFEKEHRNFGAKKIESLFAYCEEDRRDKLFKARLERMRLVRQENHLPLNQFHEKDSCEEVFHNFAP</sequence>
<dbReference type="OrthoDB" id="200110at2759"/>
<reference evidence="1" key="1">
    <citation type="submission" date="2019-05" db="EMBL/GenBank/DDBJ databases">
        <title>Annotation for the trematode Fasciolopsis buski.</title>
        <authorList>
            <person name="Choi Y.-J."/>
        </authorList>
    </citation>
    <scope>NUCLEOTIDE SEQUENCE</scope>
    <source>
        <strain evidence="1">HT</strain>
        <tissue evidence="1">Whole worm</tissue>
    </source>
</reference>
<evidence type="ECO:0000313" key="2">
    <source>
        <dbReference type="Proteomes" id="UP000728185"/>
    </source>
</evidence>
<dbReference type="AlphaFoldDB" id="A0A8E0RUK1"/>
<accession>A0A8E0RUK1</accession>
<dbReference type="PANTHER" id="PTHR33663">
    <property type="entry name" value="COILED-COIL DOMAIN-CONTAINING PROTEIN 177"/>
    <property type="match status" value="1"/>
</dbReference>
<proteinExistence type="predicted"/>
<dbReference type="InterPro" id="IPR029090">
    <property type="entry name" value="DUF4659"/>
</dbReference>